<dbReference type="InterPro" id="IPR012462">
    <property type="entry name" value="UFSP1/2_DUB_cat"/>
</dbReference>
<evidence type="ECO:0000256" key="2">
    <source>
        <dbReference type="SAM" id="SignalP"/>
    </source>
</evidence>
<organism evidence="4 5">
    <name type="scientific">Geosmithia morbida</name>
    <dbReference type="NCBI Taxonomy" id="1094350"/>
    <lineage>
        <taxon>Eukaryota</taxon>
        <taxon>Fungi</taxon>
        <taxon>Dikarya</taxon>
        <taxon>Ascomycota</taxon>
        <taxon>Pezizomycotina</taxon>
        <taxon>Sordariomycetes</taxon>
        <taxon>Hypocreomycetidae</taxon>
        <taxon>Hypocreales</taxon>
        <taxon>Bionectriaceae</taxon>
        <taxon>Geosmithia</taxon>
    </lineage>
</organism>
<comment type="caution">
    <text evidence="4">The sequence shown here is derived from an EMBL/GenBank/DDBJ whole genome shotgun (WGS) entry which is preliminary data.</text>
</comment>
<protein>
    <submittedName>
        <fullName evidence="4">Peptidase family C78</fullName>
    </submittedName>
</protein>
<dbReference type="Proteomes" id="UP000749293">
    <property type="component" value="Unassembled WGS sequence"/>
</dbReference>
<reference evidence="4" key="1">
    <citation type="submission" date="2020-03" db="EMBL/GenBank/DDBJ databases">
        <title>Site-based positive gene gene selection in Geosmithia morbida across the United States reveals a broad range of putative effectors and factors for local host and environmental adapation.</title>
        <authorList>
            <person name="Onufrak A."/>
            <person name="Murdoch R.W."/>
            <person name="Gazis R."/>
            <person name="Huff M."/>
            <person name="Staton M."/>
            <person name="Klingeman W."/>
            <person name="Hadziabdic D."/>
        </authorList>
    </citation>
    <scope>NUCLEOTIDE SEQUENCE</scope>
    <source>
        <strain evidence="4">1262</strain>
    </source>
</reference>
<dbReference type="Gene3D" id="3.90.70.130">
    <property type="match status" value="1"/>
</dbReference>
<accession>A0A9P4YR27</accession>
<evidence type="ECO:0000313" key="4">
    <source>
        <dbReference type="EMBL" id="KAF4120133.1"/>
    </source>
</evidence>
<dbReference type="RefSeq" id="XP_035318785.1">
    <property type="nucleotide sequence ID" value="XM_035465236.1"/>
</dbReference>
<dbReference type="Pfam" id="PF07910">
    <property type="entry name" value="Peptidase_C78"/>
    <property type="match status" value="1"/>
</dbReference>
<sequence>MAHIAAKVKCFALGFMARMLTLSEGIIPVMKRLLEKCPMTQKAYLCSQHVQHISKLRREGLFQKLYCRSLADSARIQGSFCGYRNIQMLISYIVNAKSEGANKFGDTFPSIFTIQDMIENAWDNGFNPEGRIETGGIRGTRKYIGTPEAFREKEAGRSGRMLFGAIESYFKGGVGNEVANQKSKVSLTTLPPIYLQHQGHSMTIVGFEKMSNGKDTLLVFDPSFRDTPAARELVGHTVRCPDHKAESILQQYRRDSKYVRKYSEFEVL</sequence>
<keyword evidence="1" id="KW-0378">Hydrolase</keyword>
<gene>
    <name evidence="4" type="ORF">GMORB2_3260</name>
</gene>
<keyword evidence="2" id="KW-0732">Signal</keyword>
<feature type="domain" description="UFSP1/2/DUB catalytic" evidence="3">
    <location>
        <begin position="71"/>
        <end position="267"/>
    </location>
</feature>
<dbReference type="GO" id="GO:0016787">
    <property type="term" value="F:hydrolase activity"/>
    <property type="evidence" value="ECO:0007669"/>
    <property type="project" value="UniProtKB-KW"/>
</dbReference>
<evidence type="ECO:0000313" key="5">
    <source>
        <dbReference type="Proteomes" id="UP000749293"/>
    </source>
</evidence>
<keyword evidence="5" id="KW-1185">Reference proteome</keyword>
<dbReference type="GeneID" id="55969488"/>
<feature type="chain" id="PRO_5040350789" evidence="2">
    <location>
        <begin position="26"/>
        <end position="268"/>
    </location>
</feature>
<dbReference type="EMBL" id="JAANYQ010000018">
    <property type="protein sequence ID" value="KAF4120133.1"/>
    <property type="molecule type" value="Genomic_DNA"/>
</dbReference>
<feature type="signal peptide" evidence="2">
    <location>
        <begin position="1"/>
        <end position="25"/>
    </location>
</feature>
<evidence type="ECO:0000259" key="3">
    <source>
        <dbReference type="Pfam" id="PF07910"/>
    </source>
</evidence>
<proteinExistence type="predicted"/>
<name>A0A9P4YR27_9HYPO</name>
<evidence type="ECO:0000256" key="1">
    <source>
        <dbReference type="ARBA" id="ARBA00022801"/>
    </source>
</evidence>
<dbReference type="AlphaFoldDB" id="A0A9P4YR27"/>
<dbReference type="OrthoDB" id="288987at2759"/>